<reference evidence="2" key="1">
    <citation type="journal article" date="2008" name="BMC Genomics">
        <title>A conifer genomics resource of 200,000 spruce (Picea spp.) ESTs and 6,464 high-quality, sequence-finished full-length cDNAs for Sitka spruce (Picea sitchensis).</title>
        <authorList>
            <person name="Ralph S.G."/>
            <person name="Chun H.J."/>
            <person name="Kolosova N."/>
            <person name="Cooper D."/>
            <person name="Oddy C."/>
            <person name="Ritland C.E."/>
            <person name="Kirkpatrick R."/>
            <person name="Moore R."/>
            <person name="Barber S."/>
            <person name="Holt R.A."/>
            <person name="Jones S.J."/>
            <person name="Marra M.A."/>
            <person name="Douglas C.J."/>
            <person name="Ritland K."/>
            <person name="Bohlmann J."/>
        </authorList>
    </citation>
    <scope>NUCLEOTIDE SEQUENCE</scope>
    <source>
        <tissue evidence="2">Green portion of the leader tissue</tissue>
    </source>
</reference>
<feature type="transmembrane region" description="Helical" evidence="1">
    <location>
        <begin position="378"/>
        <end position="399"/>
    </location>
</feature>
<feature type="transmembrane region" description="Helical" evidence="1">
    <location>
        <begin position="47"/>
        <end position="67"/>
    </location>
</feature>
<evidence type="ECO:0000313" key="2">
    <source>
        <dbReference type="EMBL" id="ABK24775.1"/>
    </source>
</evidence>
<keyword evidence="1" id="KW-1133">Transmembrane helix</keyword>
<keyword evidence="1" id="KW-0812">Transmembrane</keyword>
<feature type="transmembrane region" description="Helical" evidence="1">
    <location>
        <begin position="453"/>
        <end position="478"/>
    </location>
</feature>
<keyword evidence="1" id="KW-0472">Membrane</keyword>
<sequence>MGAFKNWQGSQRLIHLLIIQLIVWFGWLSNIALALTGLGETVTGSLSLPGIGIACIGNLAVFVTSLLRGRLDLEMGARDVLATMRGPKLEDISNGFGRTTSNVYKKVSVVMLSSHTPNLSIRQFMKYISNAYNVHSIILQCFPVKSSASQGNTHKCKCVVFSAVEAVIILLADQIPGTLKRLSDNLFLLPSQDCLEKGCHGCNQGLLYAKDESGNNKLTEDESGNNKLTKGEEIKRSAVVETLNHLFQNEEEEHKCICIPLCPSGYDYWTKLLSRSFGVRDTTGAVENFSTASLIVPRLAEVLVNLVLTVWFRVDGFSSSLVARRAIRNYVVDSKGSGFAANAFLTKAVSKVQPIPEDKTKYVCHVLTFRGTLGIRTFSIMVGIVNLFCSITWVVLIALNGSVGKWYDSHSIPLSKPRVVVTMASIGIMLAMDCLHLYLFPRSTKFLKNLKDCMVLAVILSEIICLVASSVIMGTLGIEVFGKWLYIALHVLVWVKWGVGSYLLGEYPPEYESEFHYGNGILVYSSVFLLSSVLAGIRGDWHYSLSMND</sequence>
<dbReference type="EMBL" id="EF085470">
    <property type="protein sequence ID" value="ABK24775.1"/>
    <property type="molecule type" value="mRNA"/>
</dbReference>
<feature type="transmembrane region" description="Helical" evidence="1">
    <location>
        <begin position="12"/>
        <end position="35"/>
    </location>
</feature>
<evidence type="ECO:0000256" key="1">
    <source>
        <dbReference type="SAM" id="Phobius"/>
    </source>
</evidence>
<dbReference type="AlphaFoldDB" id="A9NVW4"/>
<proteinExistence type="evidence at transcript level"/>
<feature type="transmembrane region" description="Helical" evidence="1">
    <location>
        <begin position="419"/>
        <end position="441"/>
    </location>
</feature>
<protein>
    <submittedName>
        <fullName evidence="2">Uncharacterized protein</fullName>
    </submittedName>
</protein>
<feature type="transmembrane region" description="Helical" evidence="1">
    <location>
        <begin position="517"/>
        <end position="537"/>
    </location>
</feature>
<name>A9NVW4_PICSI</name>
<accession>A9NVW4</accession>
<feature type="transmembrane region" description="Helical" evidence="1">
    <location>
        <begin position="484"/>
        <end position="505"/>
    </location>
</feature>
<organism evidence="2">
    <name type="scientific">Picea sitchensis</name>
    <name type="common">Sitka spruce</name>
    <name type="synonym">Pinus sitchensis</name>
    <dbReference type="NCBI Taxonomy" id="3332"/>
    <lineage>
        <taxon>Eukaryota</taxon>
        <taxon>Viridiplantae</taxon>
        <taxon>Streptophyta</taxon>
        <taxon>Embryophyta</taxon>
        <taxon>Tracheophyta</taxon>
        <taxon>Spermatophyta</taxon>
        <taxon>Pinopsida</taxon>
        <taxon>Pinidae</taxon>
        <taxon>Conifers I</taxon>
        <taxon>Pinales</taxon>
        <taxon>Pinaceae</taxon>
        <taxon>Picea</taxon>
    </lineage>
</organism>